<evidence type="ECO:0000313" key="8">
    <source>
        <dbReference type="Proteomes" id="UP000538196"/>
    </source>
</evidence>
<evidence type="ECO:0000256" key="3">
    <source>
        <dbReference type="ARBA" id="ARBA00022801"/>
    </source>
</evidence>
<dbReference type="PANTHER" id="PTHR11717:SF7">
    <property type="entry name" value="LOW MOLECULAR WEIGHT PHOSPHOTYROSINE PROTEIN PHOSPHATASE"/>
    <property type="match status" value="1"/>
</dbReference>
<dbReference type="AlphaFoldDB" id="A0A7W4YLD4"/>
<dbReference type="InterPro" id="IPR023485">
    <property type="entry name" value="Ptyr_pPase"/>
</dbReference>
<reference evidence="7 8" key="1">
    <citation type="submission" date="2020-08" db="EMBL/GenBank/DDBJ databases">
        <title>Sequencing the genomes of 1000 actinobacteria strains.</title>
        <authorList>
            <person name="Klenk H.-P."/>
        </authorList>
    </citation>
    <scope>NUCLEOTIDE SEQUENCE [LARGE SCALE GENOMIC DNA]</scope>
    <source>
        <strain evidence="7 8">DSM 20146</strain>
    </source>
</reference>
<dbReference type="PANTHER" id="PTHR11717">
    <property type="entry name" value="LOW MOLECULAR WEIGHT PROTEIN TYROSINE PHOSPHATASE"/>
    <property type="match status" value="1"/>
</dbReference>
<evidence type="ECO:0000256" key="5">
    <source>
        <dbReference type="PIRSR" id="PIRSR617867-1"/>
    </source>
</evidence>
<dbReference type="InterPro" id="IPR036196">
    <property type="entry name" value="Ptyr_pPase_sf"/>
</dbReference>
<evidence type="ECO:0000256" key="2">
    <source>
        <dbReference type="ARBA" id="ARBA00013064"/>
    </source>
</evidence>
<evidence type="ECO:0000256" key="1">
    <source>
        <dbReference type="ARBA" id="ARBA00011063"/>
    </source>
</evidence>
<dbReference type="Gene3D" id="3.40.50.2300">
    <property type="match status" value="1"/>
</dbReference>
<proteinExistence type="inferred from homology"/>
<gene>
    <name evidence="7" type="ORF">FHX33_003350</name>
</gene>
<keyword evidence="4" id="KW-0904">Protein phosphatase</keyword>
<organism evidence="7 8">
    <name type="scientific">Leifsonia aquatica</name>
    <name type="common">Corynebacterium aquaticum</name>
    <dbReference type="NCBI Taxonomy" id="144185"/>
    <lineage>
        <taxon>Bacteria</taxon>
        <taxon>Bacillati</taxon>
        <taxon>Actinomycetota</taxon>
        <taxon>Actinomycetes</taxon>
        <taxon>Micrococcales</taxon>
        <taxon>Microbacteriaceae</taxon>
        <taxon>Leifsonia</taxon>
    </lineage>
</organism>
<sequence>MPDADSATILVVCTGNICRSPYLEFVLREALAEVGADDVAVHSAGTRAVVGSPIADEMGELLAGDGIDAGSFRARQLTRDLIEGADLVLTADRGHRKDVLQLDPRALNRTFTIRQFARLVPIAAGLPDPRHRADGSARDRLDRLIERCSAARAHTPPVGQDDDVADPWGLTQDDYERAAGQLGPAARVVADALRARAARPQP</sequence>
<protein>
    <recommendedName>
        <fullName evidence="2">protein-tyrosine-phosphatase</fullName>
        <ecNumber evidence="2">3.1.3.48</ecNumber>
    </recommendedName>
</protein>
<feature type="active site" description="Proton donor" evidence="5">
    <location>
        <position position="128"/>
    </location>
</feature>
<dbReference type="EMBL" id="JACHVP010000004">
    <property type="protein sequence ID" value="MBB2968574.1"/>
    <property type="molecule type" value="Genomic_DNA"/>
</dbReference>
<dbReference type="SUPFAM" id="SSF52788">
    <property type="entry name" value="Phosphotyrosine protein phosphatases I"/>
    <property type="match status" value="1"/>
</dbReference>
<comment type="similarity">
    <text evidence="1">Belongs to the low molecular weight phosphotyrosine protein phosphatase family.</text>
</comment>
<dbReference type="GO" id="GO:0004725">
    <property type="term" value="F:protein tyrosine phosphatase activity"/>
    <property type="evidence" value="ECO:0007669"/>
    <property type="project" value="UniProtKB-EC"/>
</dbReference>
<dbReference type="EC" id="3.1.3.48" evidence="2"/>
<comment type="caution">
    <text evidence="7">The sequence shown here is derived from an EMBL/GenBank/DDBJ whole genome shotgun (WGS) entry which is preliminary data.</text>
</comment>
<feature type="active site" description="Nucleophile" evidence="5">
    <location>
        <position position="13"/>
    </location>
</feature>
<keyword evidence="3 7" id="KW-0378">Hydrolase</keyword>
<dbReference type="RefSeq" id="WP_183428743.1">
    <property type="nucleotide sequence ID" value="NZ_JACHVP010000004.1"/>
</dbReference>
<dbReference type="PRINTS" id="PR00719">
    <property type="entry name" value="LMWPTPASE"/>
</dbReference>
<dbReference type="Proteomes" id="UP000538196">
    <property type="component" value="Unassembled WGS sequence"/>
</dbReference>
<dbReference type="SMART" id="SM00226">
    <property type="entry name" value="LMWPc"/>
    <property type="match status" value="1"/>
</dbReference>
<evidence type="ECO:0000313" key="7">
    <source>
        <dbReference type="EMBL" id="MBB2968574.1"/>
    </source>
</evidence>
<dbReference type="Pfam" id="PF01451">
    <property type="entry name" value="LMWPc"/>
    <property type="match status" value="1"/>
</dbReference>
<name>A0A7W4YLD4_LEIAQ</name>
<keyword evidence="8" id="KW-1185">Reference proteome</keyword>
<accession>A0A7W4YLD4</accession>
<feature type="domain" description="Phosphotyrosine protein phosphatase I" evidence="6">
    <location>
        <begin position="7"/>
        <end position="192"/>
    </location>
</feature>
<feature type="active site" evidence="5">
    <location>
        <position position="19"/>
    </location>
</feature>
<dbReference type="InterPro" id="IPR050438">
    <property type="entry name" value="LMW_PTPase"/>
</dbReference>
<dbReference type="InterPro" id="IPR017867">
    <property type="entry name" value="Tyr_phospatase_low_mol_wt"/>
</dbReference>
<evidence type="ECO:0000259" key="6">
    <source>
        <dbReference type="SMART" id="SM00226"/>
    </source>
</evidence>
<evidence type="ECO:0000256" key="4">
    <source>
        <dbReference type="ARBA" id="ARBA00022912"/>
    </source>
</evidence>